<keyword evidence="2" id="KW-1185">Reference proteome</keyword>
<dbReference type="OrthoDB" id="4304at2"/>
<dbReference type="Pfam" id="PF08905">
    <property type="entry name" value="DUF1850"/>
    <property type="match status" value="1"/>
</dbReference>
<protein>
    <submittedName>
        <fullName evidence="1">DUF1850 domain-containing protein</fullName>
    </submittedName>
</protein>
<accession>A0A3M8HAD6</accession>
<evidence type="ECO:0000313" key="2">
    <source>
        <dbReference type="Proteomes" id="UP000279909"/>
    </source>
</evidence>
<dbReference type="Proteomes" id="UP000279909">
    <property type="component" value="Unassembled WGS sequence"/>
</dbReference>
<organism evidence="1 2">
    <name type="scientific">Lysinibacillus halotolerans</name>
    <dbReference type="NCBI Taxonomy" id="1368476"/>
    <lineage>
        <taxon>Bacteria</taxon>
        <taxon>Bacillati</taxon>
        <taxon>Bacillota</taxon>
        <taxon>Bacilli</taxon>
        <taxon>Bacillales</taxon>
        <taxon>Bacillaceae</taxon>
        <taxon>Lysinibacillus</taxon>
    </lineage>
</organism>
<gene>
    <name evidence="1" type="ORF">EC501_08080</name>
</gene>
<name>A0A3M8HAD6_9BACI</name>
<proteinExistence type="predicted"/>
<dbReference type="AlphaFoldDB" id="A0A3M8HAD6"/>
<dbReference type="EMBL" id="RHLQ01000016">
    <property type="protein sequence ID" value="RNC99289.1"/>
    <property type="molecule type" value="Genomic_DNA"/>
</dbReference>
<sequence>MRWAHLFLIVVVLGVIFFFSPIYSVFSFEETRTNNPEMYYINVSKEHKFNIRFTHSIHLTDVIESYELTKSNQIKLLSMEYEDVAVGMPAHAEEGQTLSYENGKYKLAYDNRILDNFTIYIGDIDMDLKFFYDGHTYNMKKSLHRGSSYLFEVKRISLFDKLRGAVMVYEK</sequence>
<reference evidence="1 2" key="1">
    <citation type="journal article" date="2014" name="Int. J. Syst. Evol. Microbiol.">
        <title>Lysinibacillus halotolerans sp. nov., isolated from saline-alkaline soil.</title>
        <authorList>
            <person name="Kong D."/>
            <person name="Wang Y."/>
            <person name="Zhao B."/>
            <person name="Li Y."/>
            <person name="Song J."/>
            <person name="Zhai Y."/>
            <person name="Zhang C."/>
            <person name="Wang H."/>
            <person name="Chen X."/>
            <person name="Zhao B."/>
            <person name="Ruan Z."/>
        </authorList>
    </citation>
    <scope>NUCLEOTIDE SEQUENCE [LARGE SCALE GENOMIC DNA]</scope>
    <source>
        <strain evidence="1 2">MCCC 1A12703</strain>
    </source>
</reference>
<dbReference type="RefSeq" id="WP_122971776.1">
    <property type="nucleotide sequence ID" value="NZ_RHLQ01000016.1"/>
</dbReference>
<dbReference type="InterPro" id="IPR015001">
    <property type="entry name" value="DUF1850"/>
</dbReference>
<evidence type="ECO:0000313" key="1">
    <source>
        <dbReference type="EMBL" id="RNC99289.1"/>
    </source>
</evidence>
<comment type="caution">
    <text evidence="1">The sequence shown here is derived from an EMBL/GenBank/DDBJ whole genome shotgun (WGS) entry which is preliminary data.</text>
</comment>